<evidence type="ECO:0000313" key="3">
    <source>
        <dbReference type="Proteomes" id="UP000198575"/>
    </source>
</evidence>
<gene>
    <name evidence="2" type="ORF">SAMN05216289_102120</name>
</gene>
<evidence type="ECO:0000256" key="1">
    <source>
        <dbReference type="SAM" id="MobiDB-lite"/>
    </source>
</evidence>
<proteinExistence type="predicted"/>
<dbReference type="Proteomes" id="UP000198575">
    <property type="component" value="Unassembled WGS sequence"/>
</dbReference>
<reference evidence="2 3" key="1">
    <citation type="submission" date="2016-10" db="EMBL/GenBank/DDBJ databases">
        <authorList>
            <person name="de Groot N.N."/>
        </authorList>
    </citation>
    <scope>NUCLEOTIDE SEQUENCE [LARGE SCALE GENOMIC DNA]</scope>
    <source>
        <strain evidence="2 3">CGMCC 1.7659</strain>
    </source>
</reference>
<feature type="region of interest" description="Disordered" evidence="1">
    <location>
        <begin position="66"/>
        <end position="92"/>
    </location>
</feature>
<name>A0A1I4VIC5_9GAMM</name>
<sequence length="213" mass="23344">MIRPSACTRIRLLHRYTRSRPVAPARSLANPDTHSGGGRVAPTCELSWPGFACRTRLGEYKLRMTRSGGANPAADGEKPGGTPRALCLPRPVPKDGPRNWPHGCWMVRTIGVGGNRSGKIEGRLSAPFKKTVAARSGRHNRRILRRTSRRGVGIAECQVIDLHRVAGRRGGCSRLFCDHVADIHRGNRIRSVVDGCELDIEVPLSRSHGGRIQ</sequence>
<accession>A0A1I4VIC5</accession>
<organism evidence="2 3">
    <name type="scientific">Dokdonella immobilis</name>
    <dbReference type="NCBI Taxonomy" id="578942"/>
    <lineage>
        <taxon>Bacteria</taxon>
        <taxon>Pseudomonadati</taxon>
        <taxon>Pseudomonadota</taxon>
        <taxon>Gammaproteobacteria</taxon>
        <taxon>Lysobacterales</taxon>
        <taxon>Rhodanobacteraceae</taxon>
        <taxon>Dokdonella</taxon>
    </lineage>
</organism>
<keyword evidence="3" id="KW-1185">Reference proteome</keyword>
<dbReference type="EMBL" id="FOVF01000002">
    <property type="protein sequence ID" value="SFN00905.1"/>
    <property type="molecule type" value="Genomic_DNA"/>
</dbReference>
<dbReference type="AlphaFoldDB" id="A0A1I4VIC5"/>
<evidence type="ECO:0000313" key="2">
    <source>
        <dbReference type="EMBL" id="SFN00905.1"/>
    </source>
</evidence>
<protein>
    <submittedName>
        <fullName evidence="2">Uncharacterized protein</fullName>
    </submittedName>
</protein>